<keyword evidence="3" id="KW-0804">Transcription</keyword>
<evidence type="ECO:0000256" key="1">
    <source>
        <dbReference type="ARBA" id="ARBA00023015"/>
    </source>
</evidence>
<evidence type="ECO:0000256" key="2">
    <source>
        <dbReference type="ARBA" id="ARBA00023125"/>
    </source>
</evidence>
<dbReference type="Gene3D" id="1.10.260.40">
    <property type="entry name" value="lambda repressor-like DNA-binding domains"/>
    <property type="match status" value="1"/>
</dbReference>
<evidence type="ECO:0000259" key="4">
    <source>
        <dbReference type="PROSITE" id="PS50932"/>
    </source>
</evidence>
<dbReference type="SMART" id="SM00354">
    <property type="entry name" value="HTH_LACI"/>
    <property type="match status" value="1"/>
</dbReference>
<keyword evidence="1" id="KW-0805">Transcription regulation</keyword>
<dbReference type="EMBL" id="JALEMU010000132">
    <property type="protein sequence ID" value="MCI5756270.1"/>
    <property type="molecule type" value="Genomic_DNA"/>
</dbReference>
<dbReference type="InterPro" id="IPR010982">
    <property type="entry name" value="Lambda_DNA-bd_dom_sf"/>
</dbReference>
<accession>A0AAE3K0S9</accession>
<dbReference type="CDD" id="cd06291">
    <property type="entry name" value="PBP1_Qymf-like"/>
    <property type="match status" value="1"/>
</dbReference>
<comment type="caution">
    <text evidence="5">The sequence shown here is derived from an EMBL/GenBank/DDBJ whole genome shotgun (WGS) entry which is preliminary data.</text>
</comment>
<dbReference type="Gene3D" id="3.40.50.2300">
    <property type="match status" value="2"/>
</dbReference>
<dbReference type="Pfam" id="PF13377">
    <property type="entry name" value="Peripla_BP_3"/>
    <property type="match status" value="1"/>
</dbReference>
<evidence type="ECO:0000313" key="6">
    <source>
        <dbReference type="Proteomes" id="UP001139365"/>
    </source>
</evidence>
<sequence length="335" mass="37321">MKRNATIKDIAEELGISATAVSRALRNMPDISGETREKVIAAAERLNYSKNYAASSLRTNSTNIIGLIIDILNPICIGMYKGVEDVCRENGYTILFSTSNEGRADERAAIETMYSRQVDGMILCPTLENRDNIDRMKELDIPFVLVGRTFPGDGIPSVVSSDFEGGYMIAQHLINRGKRRFLVMTALGYRGFCSALDRCLGFAKCLADNGFPEDCMEISECIPSRHHAYTAAAERFGRPFDFDAVFAFNDNMASGIIKALNDLRIAIPQKVAVVGYDNTESGEFTFPSLSTVDLLAYRQGREGMRLLLRLMKKENVPKEELNQVFHPELVIRQST</sequence>
<organism evidence="5 6">
    <name type="scientific">Candidatus Colimorpha enterica</name>
    <dbReference type="NCBI Taxonomy" id="3083063"/>
    <lineage>
        <taxon>Bacteria</taxon>
        <taxon>Pseudomonadati</taxon>
        <taxon>Bacteroidota</taxon>
        <taxon>Bacteroidia</taxon>
        <taxon>Bacteroidales</taxon>
        <taxon>Candidatus Colimorpha</taxon>
    </lineage>
</organism>
<dbReference type="InterPro" id="IPR028082">
    <property type="entry name" value="Peripla_BP_I"/>
</dbReference>
<dbReference type="InterPro" id="IPR000843">
    <property type="entry name" value="HTH_LacI"/>
</dbReference>
<dbReference type="CDD" id="cd01392">
    <property type="entry name" value="HTH_LacI"/>
    <property type="match status" value="1"/>
</dbReference>
<dbReference type="InterPro" id="IPR046335">
    <property type="entry name" value="LacI/GalR-like_sensor"/>
</dbReference>
<dbReference type="SUPFAM" id="SSF53822">
    <property type="entry name" value="Periplasmic binding protein-like I"/>
    <property type="match status" value="1"/>
</dbReference>
<keyword evidence="2" id="KW-0238">DNA-binding</keyword>
<dbReference type="SUPFAM" id="SSF47413">
    <property type="entry name" value="lambda repressor-like DNA-binding domains"/>
    <property type="match status" value="1"/>
</dbReference>
<dbReference type="PANTHER" id="PTHR30146:SF154">
    <property type="entry name" value="TRANSCRIPTION REGULATOR, MEMBER OF GALR FAMILY"/>
    <property type="match status" value="1"/>
</dbReference>
<dbReference type="PROSITE" id="PS50932">
    <property type="entry name" value="HTH_LACI_2"/>
    <property type="match status" value="1"/>
</dbReference>
<reference evidence="5 6" key="1">
    <citation type="submission" date="2022-03" db="EMBL/GenBank/DDBJ databases">
        <title>Metagenome-assembled genomes from swine fecal metagenomes.</title>
        <authorList>
            <person name="Holman D.B."/>
            <person name="Kommadath A."/>
        </authorList>
    </citation>
    <scope>NUCLEOTIDE SEQUENCE [LARGE SCALE GENOMIC DNA]</scope>
    <source>
        <strain evidence="5">SUG147</strain>
    </source>
</reference>
<feature type="domain" description="HTH lacI-type" evidence="4">
    <location>
        <begin position="5"/>
        <end position="59"/>
    </location>
</feature>
<dbReference type="GO" id="GO:0000976">
    <property type="term" value="F:transcription cis-regulatory region binding"/>
    <property type="evidence" value="ECO:0007669"/>
    <property type="project" value="TreeGrafter"/>
</dbReference>
<evidence type="ECO:0000313" key="5">
    <source>
        <dbReference type="EMBL" id="MCI5756270.1"/>
    </source>
</evidence>
<dbReference type="Pfam" id="PF00356">
    <property type="entry name" value="LacI"/>
    <property type="match status" value="1"/>
</dbReference>
<dbReference type="AlphaFoldDB" id="A0AAE3K0S9"/>
<dbReference type="GO" id="GO:0003700">
    <property type="term" value="F:DNA-binding transcription factor activity"/>
    <property type="evidence" value="ECO:0007669"/>
    <property type="project" value="TreeGrafter"/>
</dbReference>
<protein>
    <submittedName>
        <fullName evidence="5">LacI family transcriptional regulator</fullName>
    </submittedName>
</protein>
<proteinExistence type="predicted"/>
<gene>
    <name evidence="5" type="ORF">MR241_08275</name>
</gene>
<evidence type="ECO:0000256" key="3">
    <source>
        <dbReference type="ARBA" id="ARBA00023163"/>
    </source>
</evidence>
<name>A0AAE3K0S9_9BACT</name>
<dbReference type="PANTHER" id="PTHR30146">
    <property type="entry name" value="LACI-RELATED TRANSCRIPTIONAL REPRESSOR"/>
    <property type="match status" value="1"/>
</dbReference>
<dbReference type="Proteomes" id="UP001139365">
    <property type="component" value="Unassembled WGS sequence"/>
</dbReference>